<evidence type="ECO:0000313" key="2">
    <source>
        <dbReference type="EMBL" id="EFX87685.1"/>
    </source>
</evidence>
<dbReference type="GO" id="GO:0031124">
    <property type="term" value="P:mRNA 3'-end processing"/>
    <property type="evidence" value="ECO:0000318"/>
    <property type="project" value="GO_Central"/>
</dbReference>
<dbReference type="AlphaFoldDB" id="E9FYZ4"/>
<name>E9FYZ4_DAPPU</name>
<reference evidence="2 3" key="1">
    <citation type="journal article" date="2011" name="Science">
        <title>The ecoresponsive genome of Daphnia pulex.</title>
        <authorList>
            <person name="Colbourne J.K."/>
            <person name="Pfrender M.E."/>
            <person name="Gilbert D."/>
            <person name="Thomas W.K."/>
            <person name="Tucker A."/>
            <person name="Oakley T.H."/>
            <person name="Tokishita S."/>
            <person name="Aerts A."/>
            <person name="Arnold G.J."/>
            <person name="Basu M.K."/>
            <person name="Bauer D.J."/>
            <person name="Caceres C.E."/>
            <person name="Carmel L."/>
            <person name="Casola C."/>
            <person name="Choi J.H."/>
            <person name="Detter J.C."/>
            <person name="Dong Q."/>
            <person name="Dusheyko S."/>
            <person name="Eads B.D."/>
            <person name="Frohlich T."/>
            <person name="Geiler-Samerotte K.A."/>
            <person name="Gerlach D."/>
            <person name="Hatcher P."/>
            <person name="Jogdeo S."/>
            <person name="Krijgsveld J."/>
            <person name="Kriventseva E.V."/>
            <person name="Kultz D."/>
            <person name="Laforsch C."/>
            <person name="Lindquist E."/>
            <person name="Lopez J."/>
            <person name="Manak J.R."/>
            <person name="Muller J."/>
            <person name="Pangilinan J."/>
            <person name="Patwardhan R.P."/>
            <person name="Pitluck S."/>
            <person name="Pritham E.J."/>
            <person name="Rechtsteiner A."/>
            <person name="Rho M."/>
            <person name="Rogozin I.B."/>
            <person name="Sakarya O."/>
            <person name="Salamov A."/>
            <person name="Schaack S."/>
            <person name="Shapiro H."/>
            <person name="Shiga Y."/>
            <person name="Skalitzky C."/>
            <person name="Smith Z."/>
            <person name="Souvorov A."/>
            <person name="Sung W."/>
            <person name="Tang Z."/>
            <person name="Tsuchiya D."/>
            <person name="Tu H."/>
            <person name="Vos H."/>
            <person name="Wang M."/>
            <person name="Wolf Y.I."/>
            <person name="Yamagata H."/>
            <person name="Yamada T."/>
            <person name="Ye Y."/>
            <person name="Shaw J.R."/>
            <person name="Andrews J."/>
            <person name="Crease T.J."/>
            <person name="Tang H."/>
            <person name="Lucas S.M."/>
            <person name="Robertson H.M."/>
            <person name="Bork P."/>
            <person name="Koonin E.V."/>
            <person name="Zdobnov E.M."/>
            <person name="Grigoriev I.V."/>
            <person name="Lynch M."/>
            <person name="Boore J.L."/>
        </authorList>
    </citation>
    <scope>NUCLEOTIDE SEQUENCE [LARGE SCALE GENOMIC DNA]</scope>
</reference>
<dbReference type="EMBL" id="GL732527">
    <property type="protein sequence ID" value="EFX87685.1"/>
    <property type="molecule type" value="Genomic_DNA"/>
</dbReference>
<organism evidence="2 3">
    <name type="scientific">Daphnia pulex</name>
    <name type="common">Water flea</name>
    <dbReference type="NCBI Taxonomy" id="6669"/>
    <lineage>
        <taxon>Eukaryota</taxon>
        <taxon>Metazoa</taxon>
        <taxon>Ecdysozoa</taxon>
        <taxon>Arthropoda</taxon>
        <taxon>Crustacea</taxon>
        <taxon>Branchiopoda</taxon>
        <taxon>Diplostraca</taxon>
        <taxon>Cladocera</taxon>
        <taxon>Anomopoda</taxon>
        <taxon>Daphniidae</taxon>
        <taxon>Daphnia</taxon>
    </lineage>
</organism>
<protein>
    <submittedName>
        <fullName evidence="2">Uncharacterized protein</fullName>
    </submittedName>
</protein>
<dbReference type="HOGENOM" id="CLU_375643_0_0_1"/>
<dbReference type="KEGG" id="dpx:DAPPUDRAFT_235433"/>
<keyword evidence="3" id="KW-1185">Reference proteome</keyword>
<gene>
    <name evidence="2" type="ORF">DAPPUDRAFT_235433</name>
</gene>
<evidence type="ECO:0000313" key="3">
    <source>
        <dbReference type="Proteomes" id="UP000000305"/>
    </source>
</evidence>
<feature type="compositionally biased region" description="Polar residues" evidence="1">
    <location>
        <begin position="256"/>
        <end position="269"/>
    </location>
</feature>
<feature type="compositionally biased region" description="Acidic residues" evidence="1">
    <location>
        <begin position="29"/>
        <end position="39"/>
    </location>
</feature>
<accession>E9FYZ4</accession>
<evidence type="ECO:0000256" key="1">
    <source>
        <dbReference type="SAM" id="MobiDB-lite"/>
    </source>
</evidence>
<feature type="region of interest" description="Disordered" evidence="1">
    <location>
        <begin position="1"/>
        <end position="62"/>
    </location>
</feature>
<feature type="compositionally biased region" description="Polar residues" evidence="1">
    <location>
        <begin position="187"/>
        <end position="202"/>
    </location>
</feature>
<dbReference type="InParanoid" id="E9FYZ4"/>
<sequence length="739" mass="81881">MADIGRRQQPTTATLASSTVHSELQWRSEEEEDDSEEHTEDSASSSSDEREPLHIETAAQQQQQQCSYLATSSESQPFSSNHIGGVTPNHPDFLYNLNSLPKDFWVPNETPTFTTHLDRPLHFTFKFAELCDPDRYAEQGYHSQHQPRHLNHLNMSEDDFEGMYNNCGEELYEADPHGLPQQHRQPHNSGGTTGQRLNNGQHPNRRSTKTQHIGSSPRSTGAAMGSRSGRGQQQQPHQHHHHHHQQPPPLPAGGLASQQQPQDLMMNSPQHQHHQRSGRGGGRLPVGSKSPSASSQQSDPIYPLDAGMEPYSTLSAKQPPYIWGMRDDVRFRIKYYRTAEMLYVITSGCRNRVGLDYGGYVTFSRWEMEERIPLVFCFLSSFVTGPVSSVKNRSNSPAAPCDLCLVEGNNEANVRMCIKNLCRPLNWQVQHCIMQEETGDYAQESGILLMFGRKGKHGQFFDNIYQRYSPCLLARSTGFSFPLAFFLYTSTTLFGEEGGGGPCVYRGQIASVVVCVVQLLWASRKEEEEEALRGFYSLGSNRTEMDAKLAGLFVQIAAGARKRTPTSGIVYIFVSFLLVLGDREVRRLQTRSVGSAGGRDCRTLDDGGDHDHHGTPPPAPAPGNGMGAPPPPPDFPPRGSSFNHPSLIALQGQQQPMQQQRAATLVVTKDNSDEPPTYELCKEQSKSRARAAASESKVAKVCAGCQVDVYYTETGPALQLCIGLFLSVAPSLNDTPITF</sequence>
<feature type="compositionally biased region" description="Polar residues" evidence="1">
    <location>
        <begin position="8"/>
        <end position="22"/>
    </location>
</feature>
<feature type="compositionally biased region" description="Low complexity" evidence="1">
    <location>
        <begin position="288"/>
        <end position="298"/>
    </location>
</feature>
<feature type="compositionally biased region" description="Basic and acidic residues" evidence="1">
    <location>
        <begin position="599"/>
        <end position="614"/>
    </location>
</feature>
<feature type="region of interest" description="Disordered" evidence="1">
    <location>
        <begin position="171"/>
        <end position="306"/>
    </location>
</feature>
<proteinExistence type="predicted"/>
<feature type="compositionally biased region" description="Polar residues" evidence="1">
    <location>
        <begin position="210"/>
        <end position="219"/>
    </location>
</feature>
<dbReference type="GO" id="GO:0000993">
    <property type="term" value="F:RNA polymerase II complex binding"/>
    <property type="evidence" value="ECO:0000318"/>
    <property type="project" value="GO_Central"/>
</dbReference>
<dbReference type="Proteomes" id="UP000000305">
    <property type="component" value="Unassembled WGS sequence"/>
</dbReference>
<feature type="region of interest" description="Disordered" evidence="1">
    <location>
        <begin position="591"/>
        <end position="645"/>
    </location>
</feature>